<evidence type="ECO:0000313" key="2">
    <source>
        <dbReference type="EMBL" id="MEQ2191217.1"/>
    </source>
</evidence>
<dbReference type="Proteomes" id="UP001434883">
    <property type="component" value="Unassembled WGS sequence"/>
</dbReference>
<keyword evidence="1" id="KW-1133">Transmembrane helix</keyword>
<proteinExistence type="predicted"/>
<protein>
    <submittedName>
        <fullName evidence="2">Uncharacterized protein</fullName>
    </submittedName>
</protein>
<sequence length="73" mass="8214">MVRSRENKDSSAPLQNFDIICSTSWANRDKCCELPGLRGQRRSWGTGPGVRLLGGDIAFCFSFVFFFTISLIH</sequence>
<keyword evidence="1" id="KW-0812">Transmembrane</keyword>
<reference evidence="2 3" key="1">
    <citation type="submission" date="2021-06" db="EMBL/GenBank/DDBJ databases">
        <authorList>
            <person name="Palmer J.M."/>
        </authorList>
    </citation>
    <scope>NUCLEOTIDE SEQUENCE [LARGE SCALE GENOMIC DNA]</scope>
    <source>
        <strain evidence="2 3">XC_2019</strain>
        <tissue evidence="2">Muscle</tissue>
    </source>
</reference>
<evidence type="ECO:0000313" key="3">
    <source>
        <dbReference type="Proteomes" id="UP001434883"/>
    </source>
</evidence>
<dbReference type="Gene3D" id="2.60.120.200">
    <property type="match status" value="1"/>
</dbReference>
<dbReference type="EMBL" id="JAHRIN010000548">
    <property type="protein sequence ID" value="MEQ2191217.1"/>
    <property type="molecule type" value="Genomic_DNA"/>
</dbReference>
<feature type="transmembrane region" description="Helical" evidence="1">
    <location>
        <begin position="50"/>
        <end position="72"/>
    </location>
</feature>
<organism evidence="2 3">
    <name type="scientific">Xenoophorus captivus</name>
    <dbReference type="NCBI Taxonomy" id="1517983"/>
    <lineage>
        <taxon>Eukaryota</taxon>
        <taxon>Metazoa</taxon>
        <taxon>Chordata</taxon>
        <taxon>Craniata</taxon>
        <taxon>Vertebrata</taxon>
        <taxon>Euteleostomi</taxon>
        <taxon>Actinopterygii</taxon>
        <taxon>Neopterygii</taxon>
        <taxon>Teleostei</taxon>
        <taxon>Neoteleostei</taxon>
        <taxon>Acanthomorphata</taxon>
        <taxon>Ovalentaria</taxon>
        <taxon>Atherinomorphae</taxon>
        <taxon>Cyprinodontiformes</taxon>
        <taxon>Goodeidae</taxon>
        <taxon>Xenoophorus</taxon>
    </lineage>
</organism>
<keyword evidence="3" id="KW-1185">Reference proteome</keyword>
<keyword evidence="1" id="KW-0472">Membrane</keyword>
<accession>A0ABV0Q6S8</accession>
<name>A0ABV0Q6S8_9TELE</name>
<gene>
    <name evidence="2" type="ORF">XENOCAPTIV_023930</name>
</gene>
<evidence type="ECO:0000256" key="1">
    <source>
        <dbReference type="SAM" id="Phobius"/>
    </source>
</evidence>
<comment type="caution">
    <text evidence="2">The sequence shown here is derived from an EMBL/GenBank/DDBJ whole genome shotgun (WGS) entry which is preliminary data.</text>
</comment>